<keyword evidence="7" id="KW-0804">Transcription</keyword>
<gene>
    <name evidence="11" type="ORF">HID58_045771</name>
</gene>
<dbReference type="Pfam" id="PF00096">
    <property type="entry name" value="zf-C2H2"/>
    <property type="match status" value="2"/>
</dbReference>
<protein>
    <recommendedName>
        <fullName evidence="10">C2H2-type domain-containing protein</fullName>
    </recommendedName>
</protein>
<keyword evidence="6" id="KW-0805">Transcription regulation</keyword>
<dbReference type="SUPFAM" id="SSF57667">
    <property type="entry name" value="beta-beta-alpha zinc fingers"/>
    <property type="match status" value="2"/>
</dbReference>
<dbReference type="Pfam" id="PF23118">
    <property type="entry name" value="zf-C2H2_STOP2_C"/>
    <property type="match status" value="2"/>
</dbReference>
<evidence type="ECO:0000256" key="3">
    <source>
        <dbReference type="ARBA" id="ARBA00022737"/>
    </source>
</evidence>
<accession>A0ABQ8AUM8</accession>
<keyword evidence="12" id="KW-1185">Reference proteome</keyword>
<dbReference type="InterPro" id="IPR036236">
    <property type="entry name" value="Znf_C2H2_sf"/>
</dbReference>
<evidence type="ECO:0000259" key="10">
    <source>
        <dbReference type="PROSITE" id="PS50157"/>
    </source>
</evidence>
<name>A0ABQ8AUM8_BRANA</name>
<evidence type="ECO:0000256" key="4">
    <source>
        <dbReference type="ARBA" id="ARBA00022771"/>
    </source>
</evidence>
<organism evidence="11 12">
    <name type="scientific">Brassica napus</name>
    <name type="common">Rape</name>
    <dbReference type="NCBI Taxonomy" id="3708"/>
    <lineage>
        <taxon>Eukaryota</taxon>
        <taxon>Viridiplantae</taxon>
        <taxon>Streptophyta</taxon>
        <taxon>Embryophyta</taxon>
        <taxon>Tracheophyta</taxon>
        <taxon>Spermatophyta</taxon>
        <taxon>Magnoliopsida</taxon>
        <taxon>eudicotyledons</taxon>
        <taxon>Gunneridae</taxon>
        <taxon>Pentapetalae</taxon>
        <taxon>rosids</taxon>
        <taxon>malvids</taxon>
        <taxon>Brassicales</taxon>
        <taxon>Brassicaceae</taxon>
        <taxon>Brassiceae</taxon>
        <taxon>Brassica</taxon>
    </lineage>
</organism>
<keyword evidence="3" id="KW-0677">Repeat</keyword>
<evidence type="ECO:0000313" key="12">
    <source>
        <dbReference type="Proteomes" id="UP000824890"/>
    </source>
</evidence>
<dbReference type="PROSITE" id="PS00028">
    <property type="entry name" value="ZINC_FINGER_C2H2_1"/>
    <property type="match status" value="2"/>
</dbReference>
<evidence type="ECO:0000256" key="1">
    <source>
        <dbReference type="ARBA" id="ARBA00004123"/>
    </source>
</evidence>
<comment type="caution">
    <text evidence="11">The sequence shown here is derived from an EMBL/GenBank/DDBJ whole genome shotgun (WGS) entry which is preliminary data.</text>
</comment>
<evidence type="ECO:0000256" key="9">
    <source>
        <dbReference type="PROSITE-ProRule" id="PRU00042"/>
    </source>
</evidence>
<dbReference type="Pfam" id="PF23115">
    <property type="entry name" value="zf-C2H2_STOP2_3rd"/>
    <property type="match status" value="2"/>
</dbReference>
<sequence length="1120" mass="125937">MNQEDHMNQGEHIMNNGEGSMPCFSETTITSSNHLYPMTAATKSSEEDHSISLSLLLNLSTIQDKVHHIQSLVSFFMISNNNQSSESTSSLAVANIESLVQEIVTAATSMMLTCQQRHIPSNNNSNFNNEQTVDAIVMKYSTQETEPDHDFTPESSTNFLGVQERGNISFIDHNLDWHGTQSINPKKDQHRFKTRPGNYEVLELGADDLLAKFTHYCQICGKGFKRDANLRMHMRAHGDEYKTREALISPTSHDKKVEGHSLMTHYYSCPQHGCRWNQRHEKFQPLKSVICAKNHYKRSHCPKMYMCRRCNVKHFSVLSDLRTHEKHCGDIKWVCSCGTTFSRKDKLMSHVSLFVGHSPPPNDEMKTKTSSNFSLPASSSPITINLSYPFSMTESSPALLQSPINNTDIAKVPVLDEDSEKEIDAVDSLVDAGELSSNPPDAFVPSLGAWAKPLTFAPPATPPMPATPSDFDPQYLNNLLDSFWPTLNDGIGKKKRDPHTAVREFPRIPVQKIPVPELKDDRTLRFPWAARMNPATRNLYRATKPTFRLDGTPQVTIPSQVLSLGPENRREYGKVHVETVSMHEVSNEVRGVETDKEPAQFSAVSDQVVVQVENSETSLVLSSTDQIVEHINDLEIEELQSQKSVELKALSMPANLPIHSKVTIAIGSNSQSTSPPLAGIISAPAEPTIMEEISSPIMVSKTNLEVGDNSLAFAPTHDSLSHYHTEQPNVQDDEDGLISDAMANLNTSRGERPIKPLQKYQDTHMNQGDHIINNGEGSVCCFSETTTTSSNPVYNNPMTAATKSSEDEDDISLSLLPCKTNFFMISTNNNNQSTESTSYLAVANIESLVQDIITAANSMMFTCQQLHISSNNNSNFDNDKIVTDFSPREIDRHNDFTRESSANFLGVQERGRSSFLDQTTQNLDWYGTQTINPKKEDHRYKSRSGDYELVELGVADLLAKYTHYCQICGKGFKRDANLRMHMRAHGDEYKTREALISPTSHDKKVECSSTRHYYSCPHHGCRWNQRHEKFQPLKSVICAKNHYKRSHCPKMYMCRRCNVKHFSVLSDLRTHEKHCGDVKWVCSCGTTFSRKDKLMSHVSLFLGHSPVHCPPQQQRPIITI</sequence>
<dbReference type="PROSITE" id="PS50157">
    <property type="entry name" value="ZINC_FINGER_C2H2_2"/>
    <property type="match status" value="2"/>
</dbReference>
<keyword evidence="5" id="KW-0862">Zinc</keyword>
<dbReference type="PANTHER" id="PTHR46352">
    <property type="entry name" value="PROTEIN SENSITIVE TO PROTON RHIZOTOXICITY 1"/>
    <property type="match status" value="1"/>
</dbReference>
<dbReference type="InterPro" id="IPR044300">
    <property type="entry name" value="STOP1/2"/>
</dbReference>
<dbReference type="PANTHER" id="PTHR46352:SF18">
    <property type="entry name" value="C2H2-TYPE DOMAIN-CONTAINING PROTEIN"/>
    <property type="match status" value="1"/>
</dbReference>
<proteinExistence type="predicted"/>
<evidence type="ECO:0000256" key="6">
    <source>
        <dbReference type="ARBA" id="ARBA00023015"/>
    </source>
</evidence>
<keyword evidence="4 9" id="KW-0863">Zinc-finger</keyword>
<comment type="subcellular location">
    <subcellularLocation>
        <location evidence="1">Nucleus</location>
    </subcellularLocation>
</comment>
<evidence type="ECO:0000256" key="5">
    <source>
        <dbReference type="ARBA" id="ARBA00022833"/>
    </source>
</evidence>
<evidence type="ECO:0000256" key="8">
    <source>
        <dbReference type="ARBA" id="ARBA00023242"/>
    </source>
</evidence>
<dbReference type="SMART" id="SM00355">
    <property type="entry name" value="ZnF_C2H2"/>
    <property type="match status" value="6"/>
</dbReference>
<dbReference type="InterPro" id="IPR058196">
    <property type="entry name" value="zf-C2H2_STOP1/2_C"/>
</dbReference>
<evidence type="ECO:0000313" key="11">
    <source>
        <dbReference type="EMBL" id="KAH0896203.1"/>
    </source>
</evidence>
<keyword evidence="2" id="KW-0479">Metal-binding</keyword>
<dbReference type="InterPro" id="IPR059161">
    <property type="entry name" value="Znf-C2H2_STOP1/2_3rd"/>
</dbReference>
<dbReference type="Proteomes" id="UP000824890">
    <property type="component" value="Unassembled WGS sequence"/>
</dbReference>
<keyword evidence="8" id="KW-0539">Nucleus</keyword>
<evidence type="ECO:0000256" key="7">
    <source>
        <dbReference type="ARBA" id="ARBA00023163"/>
    </source>
</evidence>
<dbReference type="EMBL" id="JAGKQM010000012">
    <property type="protein sequence ID" value="KAH0896203.1"/>
    <property type="molecule type" value="Genomic_DNA"/>
</dbReference>
<feature type="domain" description="C2H2-type" evidence="10">
    <location>
        <begin position="963"/>
        <end position="990"/>
    </location>
</feature>
<dbReference type="InterPro" id="IPR013087">
    <property type="entry name" value="Znf_C2H2_type"/>
</dbReference>
<reference evidence="11 12" key="1">
    <citation type="submission" date="2021-05" db="EMBL/GenBank/DDBJ databases">
        <title>Genome Assembly of Synthetic Allotetraploid Brassica napus Reveals Homoeologous Exchanges between Subgenomes.</title>
        <authorList>
            <person name="Davis J.T."/>
        </authorList>
    </citation>
    <scope>NUCLEOTIDE SEQUENCE [LARGE SCALE GENOMIC DNA]</scope>
    <source>
        <strain evidence="12">cv. Da-Ae</strain>
        <tissue evidence="11">Seedling</tissue>
    </source>
</reference>
<dbReference type="Gene3D" id="3.30.160.60">
    <property type="entry name" value="Classic Zinc Finger"/>
    <property type="match status" value="2"/>
</dbReference>
<feature type="domain" description="C2H2-type" evidence="10">
    <location>
        <begin position="215"/>
        <end position="242"/>
    </location>
</feature>
<evidence type="ECO:0000256" key="2">
    <source>
        <dbReference type="ARBA" id="ARBA00022723"/>
    </source>
</evidence>